<dbReference type="Gene3D" id="3.90.550.10">
    <property type="entry name" value="Spore Coat Polysaccharide Biosynthesis Protein SpsA, Chain A"/>
    <property type="match status" value="1"/>
</dbReference>
<reference evidence="4" key="2">
    <citation type="submission" date="2022-04" db="EMBL/GenBank/DDBJ databases">
        <title>Complete Genome Sequence of Flavobacterium sediminilitoris YSM-43, Isolated from a Tidal Sediment.</title>
        <authorList>
            <person name="Lee P.A."/>
        </authorList>
    </citation>
    <scope>NUCLEOTIDE SEQUENCE</scope>
    <source>
        <strain evidence="4">YSM-43</strain>
    </source>
</reference>
<evidence type="ECO:0000256" key="1">
    <source>
        <dbReference type="ARBA" id="ARBA00022679"/>
    </source>
</evidence>
<feature type="domain" description="Galactosyltransferase C-terminal" evidence="3">
    <location>
        <begin position="172"/>
        <end position="216"/>
    </location>
</feature>
<keyword evidence="1" id="KW-0808">Transferase</keyword>
<gene>
    <name evidence="4" type="ORF">LXD69_00610</name>
</gene>
<dbReference type="Pfam" id="PF02709">
    <property type="entry name" value="Glyco_transf_7C"/>
    <property type="match status" value="1"/>
</dbReference>
<dbReference type="Pfam" id="PF00535">
    <property type="entry name" value="Glycos_transf_2"/>
    <property type="match status" value="1"/>
</dbReference>
<name>A0ABY4HMX3_9FLAO</name>
<dbReference type="InterPro" id="IPR029044">
    <property type="entry name" value="Nucleotide-diphossugar_trans"/>
</dbReference>
<dbReference type="CDD" id="cd00761">
    <property type="entry name" value="Glyco_tranf_GTA_type"/>
    <property type="match status" value="1"/>
</dbReference>
<evidence type="ECO:0000313" key="5">
    <source>
        <dbReference type="Proteomes" id="UP000830454"/>
    </source>
</evidence>
<accession>A0ABY4HMX3</accession>
<sequence>MISVVTAYYNRKKLFVRTLDSMKPYYDKIDFEVIVVDDGSEEQERLEDLQIEFPFLRIIRLEKESKWYKNPCIPFNIGFSQIRGDKVIIQNPECYHFDNILEYVDEKLQENDYLSFGCYSLDKLNTDEDKLFLDKKHIQNLIKENNKAFITDGDLGWYNHSVYRPESFHFCTALTAKDLFDIGGFDERYAKGIGYDDDDLIWRIKKKNMNIKFIDDRIVLHQNHYIKPHNIVEANKKRRESYKLNQRIFEDITQCNHPWKANFIENNYYNTKIENRIADNYFLEYNKLTKKVVEYKFSRKMGLYLLKVLSKIKF</sequence>
<dbReference type="PANTHER" id="PTHR43685">
    <property type="entry name" value="GLYCOSYLTRANSFERASE"/>
    <property type="match status" value="1"/>
</dbReference>
<dbReference type="EMBL" id="CP090145">
    <property type="protein sequence ID" value="UOX34030.1"/>
    <property type="molecule type" value="Genomic_DNA"/>
</dbReference>
<dbReference type="InterPro" id="IPR050834">
    <property type="entry name" value="Glycosyltransf_2"/>
</dbReference>
<dbReference type="InterPro" id="IPR027791">
    <property type="entry name" value="Galactosyl_T_C"/>
</dbReference>
<evidence type="ECO:0000259" key="3">
    <source>
        <dbReference type="Pfam" id="PF02709"/>
    </source>
</evidence>
<dbReference type="PANTHER" id="PTHR43685:SF2">
    <property type="entry name" value="GLYCOSYLTRANSFERASE 2-LIKE DOMAIN-CONTAINING PROTEIN"/>
    <property type="match status" value="1"/>
</dbReference>
<evidence type="ECO:0000313" key="4">
    <source>
        <dbReference type="EMBL" id="UOX34030.1"/>
    </source>
</evidence>
<dbReference type="InterPro" id="IPR001173">
    <property type="entry name" value="Glyco_trans_2-like"/>
</dbReference>
<keyword evidence="5" id="KW-1185">Reference proteome</keyword>
<dbReference type="SUPFAM" id="SSF53448">
    <property type="entry name" value="Nucleotide-diphospho-sugar transferases"/>
    <property type="match status" value="1"/>
</dbReference>
<evidence type="ECO:0000259" key="2">
    <source>
        <dbReference type="Pfam" id="PF00535"/>
    </source>
</evidence>
<dbReference type="RefSeq" id="WP_246916643.1">
    <property type="nucleotide sequence ID" value="NZ_CP090145.1"/>
</dbReference>
<proteinExistence type="predicted"/>
<reference evidence="4" key="1">
    <citation type="submission" date="2021-12" db="EMBL/GenBank/DDBJ databases">
        <authorList>
            <person name="Cha I.-T."/>
            <person name="Lee K.-E."/>
            <person name="Park S.-J."/>
        </authorList>
    </citation>
    <scope>NUCLEOTIDE SEQUENCE</scope>
    <source>
        <strain evidence="4">YSM-43</strain>
    </source>
</reference>
<dbReference type="Proteomes" id="UP000830454">
    <property type="component" value="Chromosome"/>
</dbReference>
<protein>
    <submittedName>
        <fullName evidence="4">Glycosyltransferase family 2 protein</fullName>
    </submittedName>
</protein>
<organism evidence="4 5">
    <name type="scientific">Flavobacterium sediminilitoris</name>
    <dbReference type="NCBI Taxonomy" id="2024526"/>
    <lineage>
        <taxon>Bacteria</taxon>
        <taxon>Pseudomonadati</taxon>
        <taxon>Bacteroidota</taxon>
        <taxon>Flavobacteriia</taxon>
        <taxon>Flavobacteriales</taxon>
        <taxon>Flavobacteriaceae</taxon>
        <taxon>Flavobacterium</taxon>
    </lineage>
</organism>
<feature type="domain" description="Glycosyltransferase 2-like" evidence="2">
    <location>
        <begin position="3"/>
        <end position="162"/>
    </location>
</feature>